<keyword evidence="5 9" id="KW-0812">Transmembrane</keyword>
<dbReference type="AlphaFoldDB" id="A0A1H4E1U1"/>
<dbReference type="STRING" id="571932.SAMN05421743_10899"/>
<feature type="transmembrane region" description="Helical" evidence="9">
    <location>
        <begin position="85"/>
        <end position="105"/>
    </location>
</feature>
<keyword evidence="3" id="KW-1003">Cell membrane</keyword>
<feature type="transmembrane region" description="Helical" evidence="9">
    <location>
        <begin position="125"/>
        <end position="143"/>
    </location>
</feature>
<accession>A0A1H4E1U1</accession>
<evidence type="ECO:0000256" key="2">
    <source>
        <dbReference type="ARBA" id="ARBA00022448"/>
    </source>
</evidence>
<dbReference type="InterPro" id="IPR007387">
    <property type="entry name" value="TRAP_DctQ"/>
</dbReference>
<evidence type="ECO:0000256" key="4">
    <source>
        <dbReference type="ARBA" id="ARBA00022519"/>
    </source>
</evidence>
<evidence type="ECO:0000256" key="9">
    <source>
        <dbReference type="SAM" id="Phobius"/>
    </source>
</evidence>
<evidence type="ECO:0000256" key="1">
    <source>
        <dbReference type="ARBA" id="ARBA00004429"/>
    </source>
</evidence>
<keyword evidence="7 9" id="KW-0472">Membrane</keyword>
<dbReference type="PANTHER" id="PTHR35011:SF2">
    <property type="entry name" value="2,3-DIKETO-L-GULONATE TRAP TRANSPORTER SMALL PERMEASE PROTEIN YIAM"/>
    <property type="match status" value="1"/>
</dbReference>
<evidence type="ECO:0000256" key="3">
    <source>
        <dbReference type="ARBA" id="ARBA00022475"/>
    </source>
</evidence>
<dbReference type="Proteomes" id="UP000198584">
    <property type="component" value="Unassembled WGS sequence"/>
</dbReference>
<evidence type="ECO:0000313" key="12">
    <source>
        <dbReference type="Proteomes" id="UP000198584"/>
    </source>
</evidence>
<evidence type="ECO:0000313" key="11">
    <source>
        <dbReference type="EMBL" id="SEA78886.1"/>
    </source>
</evidence>
<gene>
    <name evidence="11" type="ORF">SAMN05421743_10899</name>
</gene>
<dbReference type="EMBL" id="FNQR01000008">
    <property type="protein sequence ID" value="SEA78886.1"/>
    <property type="molecule type" value="Genomic_DNA"/>
</dbReference>
<keyword evidence="6 9" id="KW-1133">Transmembrane helix</keyword>
<keyword evidence="2" id="KW-0813">Transport</keyword>
<dbReference type="RefSeq" id="WP_093045077.1">
    <property type="nucleotide sequence ID" value="NZ_FNQR01000008.1"/>
</dbReference>
<evidence type="ECO:0000256" key="5">
    <source>
        <dbReference type="ARBA" id="ARBA00022692"/>
    </source>
</evidence>
<comment type="similarity">
    <text evidence="8">Belongs to the TRAP transporter small permease family.</text>
</comment>
<organism evidence="11 12">
    <name type="scientific">Thalassobacillus cyri</name>
    <dbReference type="NCBI Taxonomy" id="571932"/>
    <lineage>
        <taxon>Bacteria</taxon>
        <taxon>Bacillati</taxon>
        <taxon>Bacillota</taxon>
        <taxon>Bacilli</taxon>
        <taxon>Bacillales</taxon>
        <taxon>Bacillaceae</taxon>
        <taxon>Thalassobacillus</taxon>
    </lineage>
</organism>
<feature type="transmembrane region" description="Helical" evidence="9">
    <location>
        <begin position="47"/>
        <end position="64"/>
    </location>
</feature>
<dbReference type="Pfam" id="PF04290">
    <property type="entry name" value="DctQ"/>
    <property type="match status" value="1"/>
</dbReference>
<keyword evidence="4" id="KW-0997">Cell inner membrane</keyword>
<comment type="subcellular location">
    <subcellularLocation>
        <location evidence="1">Cell inner membrane</location>
        <topology evidence="1">Multi-pass membrane protein</topology>
    </subcellularLocation>
</comment>
<dbReference type="InterPro" id="IPR055348">
    <property type="entry name" value="DctQ"/>
</dbReference>
<dbReference type="GO" id="GO:0022857">
    <property type="term" value="F:transmembrane transporter activity"/>
    <property type="evidence" value="ECO:0007669"/>
    <property type="project" value="TreeGrafter"/>
</dbReference>
<dbReference type="GO" id="GO:0005886">
    <property type="term" value="C:plasma membrane"/>
    <property type="evidence" value="ECO:0007669"/>
    <property type="project" value="UniProtKB-SubCell"/>
</dbReference>
<dbReference type="PANTHER" id="PTHR35011">
    <property type="entry name" value="2,3-DIKETO-L-GULONATE TRAP TRANSPORTER SMALL PERMEASE PROTEIN YIAM"/>
    <property type="match status" value="1"/>
</dbReference>
<protein>
    <submittedName>
        <fullName evidence="11">TRAP-type C4-dicarboxylate transport system, small permease component</fullName>
    </submittedName>
</protein>
<name>A0A1H4E1U1_9BACI</name>
<reference evidence="12" key="1">
    <citation type="submission" date="2016-10" db="EMBL/GenBank/DDBJ databases">
        <authorList>
            <person name="Varghese N."/>
            <person name="Submissions S."/>
        </authorList>
    </citation>
    <scope>NUCLEOTIDE SEQUENCE [LARGE SCALE GENOMIC DNA]</scope>
    <source>
        <strain evidence="12">CCM7597</strain>
    </source>
</reference>
<evidence type="ECO:0000256" key="6">
    <source>
        <dbReference type="ARBA" id="ARBA00022989"/>
    </source>
</evidence>
<evidence type="ECO:0000259" key="10">
    <source>
        <dbReference type="Pfam" id="PF04290"/>
    </source>
</evidence>
<dbReference type="GO" id="GO:0015740">
    <property type="term" value="P:C4-dicarboxylate transport"/>
    <property type="evidence" value="ECO:0007669"/>
    <property type="project" value="TreeGrafter"/>
</dbReference>
<keyword evidence="12" id="KW-1185">Reference proteome</keyword>
<proteinExistence type="inferred from homology"/>
<evidence type="ECO:0000256" key="8">
    <source>
        <dbReference type="ARBA" id="ARBA00038436"/>
    </source>
</evidence>
<evidence type="ECO:0000256" key="7">
    <source>
        <dbReference type="ARBA" id="ARBA00023136"/>
    </source>
</evidence>
<feature type="domain" description="Tripartite ATP-independent periplasmic transporters DctQ component" evidence="10">
    <location>
        <begin position="24"/>
        <end position="150"/>
    </location>
</feature>
<feature type="transmembrane region" description="Helical" evidence="9">
    <location>
        <begin position="14"/>
        <end position="35"/>
    </location>
</feature>
<sequence length="170" mass="19492">MKTLQWLDENLEKYALIFLSSFTVIIIFTQVIMRYVFGNSLSWSEEIARYAFIWMIYIGVSYGVKENKHLNVDAFAMLFKKKGKIILKMVSTIFFLLFALVIGVYGFDIVAKITRESAALQLPMGWVYAAPAIGMVLTTIRLIQKLSGQVKELKNIKRTDNYDDVREGAI</sequence>
<dbReference type="OrthoDB" id="9815614at2"/>